<evidence type="ECO:0000313" key="1">
    <source>
        <dbReference type="EMBL" id="ARV77071.1"/>
    </source>
</evidence>
<accession>A0A1Y0SU82</accession>
<dbReference type="Proteomes" id="UP000225448">
    <property type="component" value="Segment"/>
</dbReference>
<dbReference type="EMBL" id="MF042360">
    <property type="protein sequence ID" value="ARV77071.1"/>
    <property type="molecule type" value="Genomic_DNA"/>
</dbReference>
<proteinExistence type="predicted"/>
<protein>
    <submittedName>
        <fullName evidence="1">Uncharacterized protein</fullName>
    </submittedName>
</protein>
<reference evidence="1 2" key="1">
    <citation type="submission" date="2017-05" db="EMBL/GenBank/DDBJ databases">
        <authorList>
            <person name="Song R."/>
            <person name="Chenine A.L."/>
            <person name="Ruprecht R.M."/>
        </authorList>
    </citation>
    <scope>NUCLEOTIDE SEQUENCE [LARGE SCALE GENOMIC DNA]</scope>
</reference>
<evidence type="ECO:0000313" key="2">
    <source>
        <dbReference type="Proteomes" id="UP000225448"/>
    </source>
</evidence>
<sequence length="82" mass="9692">MIYGAIRHYEYSINEQLRTDFPRLTPGRRRFVIREVLRYCAALPHEVFGVAPKHTLPVTGDYMLTRYIDIKGYRIHLWIAVG</sequence>
<gene>
    <name evidence="1" type="ORF">PHABIO_440</name>
</gene>
<keyword evidence="2" id="KW-1185">Reference proteome</keyword>
<name>A0A1Y0SU82_9CAUD</name>
<organism evidence="1 2">
    <name type="scientific">Pseudomonas phage Phabio</name>
    <dbReference type="NCBI Taxonomy" id="2006668"/>
    <lineage>
        <taxon>Viruses</taxon>
        <taxon>Duplodnaviria</taxon>
        <taxon>Heunggongvirae</taxon>
        <taxon>Uroviricota</taxon>
        <taxon>Caudoviricetes</taxon>
        <taxon>Chimalliviridae</taxon>
        <taxon>Phabiovirus</taxon>
        <taxon>Phabiovirus phabio</taxon>
    </lineage>
</organism>